<evidence type="ECO:0000256" key="9">
    <source>
        <dbReference type="SAM" id="MobiDB-lite"/>
    </source>
</evidence>
<dbReference type="EMBL" id="JAULSO010000004">
    <property type="protein sequence ID" value="KAK3683936.1"/>
    <property type="molecule type" value="Genomic_DNA"/>
</dbReference>
<keyword evidence="4" id="KW-0805">Transcription regulation</keyword>
<feature type="compositionally biased region" description="Polar residues" evidence="9">
    <location>
        <begin position="132"/>
        <end position="151"/>
    </location>
</feature>
<evidence type="ECO:0000256" key="3">
    <source>
        <dbReference type="ARBA" id="ARBA00017306"/>
    </source>
</evidence>
<evidence type="ECO:0000313" key="12">
    <source>
        <dbReference type="Proteomes" id="UP001270362"/>
    </source>
</evidence>
<feature type="compositionally biased region" description="Pro residues" evidence="9">
    <location>
        <begin position="25"/>
        <end position="35"/>
    </location>
</feature>
<comment type="subcellular location">
    <subcellularLocation>
        <location evidence="1">Nucleus</location>
    </subcellularLocation>
</comment>
<organism evidence="11 12">
    <name type="scientific">Podospora appendiculata</name>
    <dbReference type="NCBI Taxonomy" id="314037"/>
    <lineage>
        <taxon>Eukaryota</taxon>
        <taxon>Fungi</taxon>
        <taxon>Dikarya</taxon>
        <taxon>Ascomycota</taxon>
        <taxon>Pezizomycotina</taxon>
        <taxon>Sordariomycetes</taxon>
        <taxon>Sordariomycetidae</taxon>
        <taxon>Sordariales</taxon>
        <taxon>Podosporaceae</taxon>
        <taxon>Podospora</taxon>
    </lineage>
</organism>
<evidence type="ECO:0000256" key="7">
    <source>
        <dbReference type="ARBA" id="ARBA00025346"/>
    </source>
</evidence>
<dbReference type="Pfam" id="PF05236">
    <property type="entry name" value="TAF4"/>
    <property type="match status" value="1"/>
</dbReference>
<feature type="region of interest" description="Disordered" evidence="9">
    <location>
        <begin position="1"/>
        <end position="276"/>
    </location>
</feature>
<keyword evidence="6" id="KW-0539">Nucleus</keyword>
<evidence type="ECO:0000256" key="2">
    <source>
        <dbReference type="ARBA" id="ARBA00006178"/>
    </source>
</evidence>
<dbReference type="GO" id="GO:0005669">
    <property type="term" value="C:transcription factor TFIID complex"/>
    <property type="evidence" value="ECO:0007669"/>
    <property type="project" value="InterPro"/>
</dbReference>
<reference evidence="11" key="1">
    <citation type="journal article" date="2023" name="Mol. Phylogenet. Evol.">
        <title>Genome-scale phylogeny and comparative genomics of the fungal order Sordariales.</title>
        <authorList>
            <person name="Hensen N."/>
            <person name="Bonometti L."/>
            <person name="Westerberg I."/>
            <person name="Brannstrom I.O."/>
            <person name="Guillou S."/>
            <person name="Cros-Aarteil S."/>
            <person name="Calhoun S."/>
            <person name="Haridas S."/>
            <person name="Kuo A."/>
            <person name="Mondo S."/>
            <person name="Pangilinan J."/>
            <person name="Riley R."/>
            <person name="LaButti K."/>
            <person name="Andreopoulos B."/>
            <person name="Lipzen A."/>
            <person name="Chen C."/>
            <person name="Yan M."/>
            <person name="Daum C."/>
            <person name="Ng V."/>
            <person name="Clum A."/>
            <person name="Steindorff A."/>
            <person name="Ohm R.A."/>
            <person name="Martin F."/>
            <person name="Silar P."/>
            <person name="Natvig D.O."/>
            <person name="Lalanne C."/>
            <person name="Gautier V."/>
            <person name="Ament-Velasquez S.L."/>
            <person name="Kruys A."/>
            <person name="Hutchinson M.I."/>
            <person name="Powell A.J."/>
            <person name="Barry K."/>
            <person name="Miller A.N."/>
            <person name="Grigoriev I.V."/>
            <person name="Debuchy R."/>
            <person name="Gladieux P."/>
            <person name="Hiltunen Thoren M."/>
            <person name="Johannesson H."/>
        </authorList>
    </citation>
    <scope>NUCLEOTIDE SEQUENCE</scope>
    <source>
        <strain evidence="11">CBS 314.62</strain>
    </source>
</reference>
<name>A0AAE1C9D0_9PEZI</name>
<keyword evidence="5" id="KW-0804">Transcription</keyword>
<feature type="compositionally biased region" description="Low complexity" evidence="9">
    <location>
        <begin position="179"/>
        <end position="254"/>
    </location>
</feature>
<comment type="function">
    <text evidence="7">Functions as a component of the DNA-binding general transcription factor complex TFIID. Binding of TFIID to a promoter (with or without TATA element) is the initial step in pre-initiation complex (PIC) formation. TFIID plays a key role in the regulation of gene expression by RNA polymerase II through different activities such as transcription activator interaction, core promoter recognition and selectivity, TFIIA and TFIIB interaction, chromatin modification (histone acetylation by TAF1), facilitation of DNA opening and initiation of transcription.</text>
</comment>
<protein>
    <recommendedName>
        <fullName evidence="3">Transcription initiation factor TFIID subunit 4</fullName>
    </recommendedName>
    <alternativeName>
        <fullName evidence="8">TBP-associated factor 4</fullName>
    </alternativeName>
</protein>
<keyword evidence="12" id="KW-1185">Reference proteome</keyword>
<sequence length="736" mass="78781">MAQPQPQPQPQLAPHITPHMSPMPQISPMPMPMPQMPHMAPRPSYSPPQQQHSISPASTPQPTFAMPPNKRPRTSPGPQSQPHSPYTGSPYAMSPQPSSAQAPAPASTPAPALSPSPATAAATASPSHSYSNVPASTPHQQTYATPYTNGNAAPMPSPTTASIPMPLPTPSLHLPEVRPAVPQTPSAPSTPTQQHQPHPQQQHNSQQHPQQQHQYHQQQPQQPQQPQQQPVQQQQQQHPAQQQQHQYTTAVMAPIGPPPPPTPVVMGPPSKPVERPTKEYEYDVSDSLAGTGIDLRAEEQALADYYAGTFAQEARTGAPANAPGSKGSFYGAGWANQTADPVDAQSQEKHAAEMAKKAWDEAAQRLATMRANEIRDPFLQLAVVHRKAEKMAKEHGIGLNLDMKTSGSLVGRMKQPHEFPQPKVTVSTKVGPDGTMVSTSGSWIPHDAFLADQLSLLSIATKHRIRVLLEDANSIATTRQKTACGEVPDEWADVAVPLNPAVEAIQDGSESAVSPLTNPLKRSFETLSTQESFTDGKTGIKNHLTMAVREAAKLDRQIEEARLKKRQKRMNPETAAGGSRSGSVAPGTPGAGAAPEESKAPSKKELKKGMVAARLAEASSTASANQTLNTLMGGFGGRKKGKQYSWMTAGGSGASTPSRMNSQDSAAVSALPGGAKPVENTSLTQEGNKRLGTWREDSNKGQNIQLRDWVTVLEMDGIDVRALQSAYMKLDSSQPK</sequence>
<evidence type="ECO:0000256" key="5">
    <source>
        <dbReference type="ARBA" id="ARBA00023163"/>
    </source>
</evidence>
<dbReference type="GO" id="GO:0006352">
    <property type="term" value="P:DNA-templated transcription initiation"/>
    <property type="evidence" value="ECO:0007669"/>
    <property type="project" value="InterPro"/>
</dbReference>
<feature type="compositionally biased region" description="Low complexity" evidence="9">
    <location>
        <begin position="115"/>
        <end position="131"/>
    </location>
</feature>
<evidence type="ECO:0000256" key="4">
    <source>
        <dbReference type="ARBA" id="ARBA00023015"/>
    </source>
</evidence>
<evidence type="ECO:0000256" key="6">
    <source>
        <dbReference type="ARBA" id="ARBA00023242"/>
    </source>
</evidence>
<feature type="compositionally biased region" description="Low complexity" evidence="9">
    <location>
        <begin position="89"/>
        <end position="105"/>
    </location>
</feature>
<feature type="compositionally biased region" description="Basic and acidic residues" evidence="9">
    <location>
        <begin position="596"/>
        <end position="605"/>
    </location>
</feature>
<proteinExistence type="inferred from homology"/>
<feature type="compositionally biased region" description="Polar residues" evidence="9">
    <location>
        <begin position="47"/>
        <end position="62"/>
    </location>
</feature>
<evidence type="ECO:0000313" key="11">
    <source>
        <dbReference type="EMBL" id="KAK3683936.1"/>
    </source>
</evidence>
<feature type="region of interest" description="Disordered" evidence="9">
    <location>
        <begin position="563"/>
        <end position="605"/>
    </location>
</feature>
<comment type="caution">
    <text evidence="11">The sequence shown here is derived from an EMBL/GenBank/DDBJ whole genome shotgun (WGS) entry which is preliminary data.</text>
</comment>
<evidence type="ECO:0000256" key="1">
    <source>
        <dbReference type="ARBA" id="ARBA00004123"/>
    </source>
</evidence>
<evidence type="ECO:0000256" key="8">
    <source>
        <dbReference type="ARBA" id="ARBA00031747"/>
    </source>
</evidence>
<dbReference type="Proteomes" id="UP001270362">
    <property type="component" value="Unassembled WGS sequence"/>
</dbReference>
<feature type="compositionally biased region" description="Polar residues" evidence="9">
    <location>
        <begin position="76"/>
        <end position="87"/>
    </location>
</feature>
<feature type="domain" description="Transcription initiation factor TFIID component TAF4 C-terminal" evidence="10">
    <location>
        <begin position="451"/>
        <end position="717"/>
    </location>
</feature>
<feature type="compositionally biased region" description="Low complexity" evidence="9">
    <location>
        <begin position="585"/>
        <end position="595"/>
    </location>
</feature>
<dbReference type="InterPro" id="IPR007900">
    <property type="entry name" value="TAF4_C"/>
</dbReference>
<gene>
    <name evidence="11" type="ORF">B0T22DRAFT_469234</name>
</gene>
<reference evidence="11" key="2">
    <citation type="submission" date="2023-06" db="EMBL/GenBank/DDBJ databases">
        <authorList>
            <consortium name="Lawrence Berkeley National Laboratory"/>
            <person name="Haridas S."/>
            <person name="Hensen N."/>
            <person name="Bonometti L."/>
            <person name="Westerberg I."/>
            <person name="Brannstrom I.O."/>
            <person name="Guillou S."/>
            <person name="Cros-Aarteil S."/>
            <person name="Calhoun S."/>
            <person name="Kuo A."/>
            <person name="Mondo S."/>
            <person name="Pangilinan J."/>
            <person name="Riley R."/>
            <person name="Labutti K."/>
            <person name="Andreopoulos B."/>
            <person name="Lipzen A."/>
            <person name="Chen C."/>
            <person name="Yanf M."/>
            <person name="Daum C."/>
            <person name="Ng V."/>
            <person name="Clum A."/>
            <person name="Steindorff A."/>
            <person name="Ohm R."/>
            <person name="Martin F."/>
            <person name="Silar P."/>
            <person name="Natvig D."/>
            <person name="Lalanne C."/>
            <person name="Gautier V."/>
            <person name="Ament-Velasquez S.L."/>
            <person name="Kruys A."/>
            <person name="Hutchinson M.I."/>
            <person name="Powell A.J."/>
            <person name="Barry K."/>
            <person name="Miller A.N."/>
            <person name="Grigoriev I.V."/>
            <person name="Debuchy R."/>
            <person name="Gladieux P."/>
            <person name="Thoren M.H."/>
            <person name="Johannesson H."/>
        </authorList>
    </citation>
    <scope>NUCLEOTIDE SEQUENCE</scope>
    <source>
        <strain evidence="11">CBS 314.62</strain>
    </source>
</reference>
<feature type="compositionally biased region" description="Pro residues" evidence="9">
    <location>
        <begin position="1"/>
        <end position="11"/>
    </location>
</feature>
<dbReference type="AlphaFoldDB" id="A0AAE1C9D0"/>
<comment type="similarity">
    <text evidence="2">Belongs to the TAF4 family.</text>
</comment>
<accession>A0AAE1C9D0</accession>
<evidence type="ECO:0000259" key="10">
    <source>
        <dbReference type="Pfam" id="PF05236"/>
    </source>
</evidence>